<evidence type="ECO:0000313" key="3">
    <source>
        <dbReference type="Proteomes" id="UP000023152"/>
    </source>
</evidence>
<keyword evidence="3" id="KW-1185">Reference proteome</keyword>
<gene>
    <name evidence="2" type="ORF">RFI_39527</name>
</gene>
<dbReference type="EMBL" id="ASPP01047984">
    <property type="protein sequence ID" value="ETN97995.1"/>
    <property type="molecule type" value="Genomic_DNA"/>
</dbReference>
<feature type="compositionally biased region" description="Basic and acidic residues" evidence="1">
    <location>
        <begin position="168"/>
        <end position="177"/>
    </location>
</feature>
<protein>
    <submittedName>
        <fullName evidence="2">Cyclin-like F-box containing protein</fullName>
    </submittedName>
</protein>
<feature type="non-terminal residue" evidence="2">
    <location>
        <position position="1"/>
    </location>
</feature>
<dbReference type="Proteomes" id="UP000023152">
    <property type="component" value="Unassembled WGS sequence"/>
</dbReference>
<feature type="non-terminal residue" evidence="2">
    <location>
        <position position="302"/>
    </location>
</feature>
<sequence length="302" mass="33315">IIIIIIINGNASSSKYHVSSPACYANVNVNVDANAHADVHAHVHVHVHATCEFSVAIGTYWRRRRRDAWGTKTRIATICDTSGSILFAADAIPTSAASITSTDSTASASASATATAVTRTNTINANAINANAINTNANANVNANANANANANTNLNTNTSTRTSASFRKNEKERGEKTGQVAKQYVNVEKTEEYLHESLRKISEYLELLKHEMESKNISSNTFESEQASMKQLELEINWLSGSLGLKNGYFEKKESDKLRVVYDRIKLLDEKLPKLRNIQIPAGFDHFLKHFEKAKLEHQLQ</sequence>
<accession>X6L9H3</accession>
<feature type="compositionally biased region" description="Low complexity" evidence="1">
    <location>
        <begin position="149"/>
        <end position="166"/>
    </location>
</feature>
<dbReference type="AlphaFoldDB" id="X6L9H3"/>
<name>X6L9H3_RETFI</name>
<organism evidence="2 3">
    <name type="scientific">Reticulomyxa filosa</name>
    <dbReference type="NCBI Taxonomy" id="46433"/>
    <lineage>
        <taxon>Eukaryota</taxon>
        <taxon>Sar</taxon>
        <taxon>Rhizaria</taxon>
        <taxon>Retaria</taxon>
        <taxon>Foraminifera</taxon>
        <taxon>Monothalamids</taxon>
        <taxon>Reticulomyxidae</taxon>
        <taxon>Reticulomyxa</taxon>
    </lineage>
</organism>
<comment type="caution">
    <text evidence="2">The sequence shown here is derived from an EMBL/GenBank/DDBJ whole genome shotgun (WGS) entry which is preliminary data.</text>
</comment>
<evidence type="ECO:0000256" key="1">
    <source>
        <dbReference type="SAM" id="MobiDB-lite"/>
    </source>
</evidence>
<feature type="region of interest" description="Disordered" evidence="1">
    <location>
        <begin position="149"/>
        <end position="179"/>
    </location>
</feature>
<reference evidence="2 3" key="1">
    <citation type="journal article" date="2013" name="Curr. Biol.">
        <title>The Genome of the Foraminiferan Reticulomyxa filosa.</title>
        <authorList>
            <person name="Glockner G."/>
            <person name="Hulsmann N."/>
            <person name="Schleicher M."/>
            <person name="Noegel A.A."/>
            <person name="Eichinger L."/>
            <person name="Gallinger C."/>
            <person name="Pawlowski J."/>
            <person name="Sierra R."/>
            <person name="Euteneuer U."/>
            <person name="Pillet L."/>
            <person name="Moustafa A."/>
            <person name="Platzer M."/>
            <person name="Groth M."/>
            <person name="Szafranski K."/>
            <person name="Schliwa M."/>
        </authorList>
    </citation>
    <scope>NUCLEOTIDE SEQUENCE [LARGE SCALE GENOMIC DNA]</scope>
</reference>
<evidence type="ECO:0000313" key="2">
    <source>
        <dbReference type="EMBL" id="ETN97995.1"/>
    </source>
</evidence>
<proteinExistence type="predicted"/>